<keyword evidence="2" id="KW-1185">Reference proteome</keyword>
<protein>
    <submittedName>
        <fullName evidence="1">Uncharacterized protein</fullName>
    </submittedName>
</protein>
<sequence length="527" mass="58560">MDSGGVRLPTLGRLTLPATSLLVGALAWGVMSAPAYAEADNPELVPATETGAAEAATSALDQVEGILDPTAVESATPSVGDSRDLTLALRDLRLRQDDLPRAERARARALAERPPKAYGWANEQTKAFAAVVVHWDLGKTPMSHVDDAGAVADQVLATYAAAGYRAPMSDGTAGGDARLDIYLVDFGAAGHPELYGFCDASELPAQNGPYNTPAYCAFDHDFANFPQRSWIENLKVTAAHELFHATQFAYDYTEDAWFMEATATWAEDEVYDEINDNRQYLAASPLRQPGQALDQFDASGRQYGEWIFFRYLSERFPEAQGELPVIVRKIWERADSSRGPRYDSYSIQAVSRELASRGTDLRRVYAQFGAANRQPGRHYEEGSSYPKARAARSWTFSPKRHDTRWQVAKVDHLATKTVQVKPSRSMKHWRLRVVVDLPNKNRGVAAIVTTYDKRGRPTSRFVPVSKRGNGKALVAFNARKVTRVDVTLSNAGIRYGGCWRDMEHRYSCSGTPKDDNRRMRYRVIAVR</sequence>
<dbReference type="EMBL" id="BAABKN010000014">
    <property type="protein sequence ID" value="GAA4737581.1"/>
    <property type="molecule type" value="Genomic_DNA"/>
</dbReference>
<proteinExistence type="predicted"/>
<evidence type="ECO:0000313" key="2">
    <source>
        <dbReference type="Proteomes" id="UP001499882"/>
    </source>
</evidence>
<evidence type="ECO:0000313" key="1">
    <source>
        <dbReference type="EMBL" id="GAA4737581.1"/>
    </source>
</evidence>
<reference evidence="2" key="1">
    <citation type="journal article" date="2019" name="Int. J. Syst. Evol. Microbiol.">
        <title>The Global Catalogue of Microorganisms (GCM) 10K type strain sequencing project: providing services to taxonomists for standard genome sequencing and annotation.</title>
        <authorList>
            <consortium name="The Broad Institute Genomics Platform"/>
            <consortium name="The Broad Institute Genome Sequencing Center for Infectious Disease"/>
            <person name="Wu L."/>
            <person name="Ma J."/>
        </authorList>
    </citation>
    <scope>NUCLEOTIDE SEQUENCE [LARGE SCALE GENOMIC DNA]</scope>
    <source>
        <strain evidence="2">JCM 18532</strain>
    </source>
</reference>
<gene>
    <name evidence="1" type="ORF">GCM10023350_22000</name>
</gene>
<name>A0ABP8YTM6_9ACTN</name>
<accession>A0ABP8YTM6</accession>
<dbReference type="NCBIfam" id="NF045524">
    <property type="entry name" value="MXAN_6640_HExxH"/>
    <property type="match status" value="1"/>
</dbReference>
<comment type="caution">
    <text evidence="1">The sequence shown here is derived from an EMBL/GenBank/DDBJ whole genome shotgun (WGS) entry which is preliminary data.</text>
</comment>
<organism evidence="1 2">
    <name type="scientific">Nocardioides endophyticus</name>
    <dbReference type="NCBI Taxonomy" id="1353775"/>
    <lineage>
        <taxon>Bacteria</taxon>
        <taxon>Bacillati</taxon>
        <taxon>Actinomycetota</taxon>
        <taxon>Actinomycetes</taxon>
        <taxon>Propionibacteriales</taxon>
        <taxon>Nocardioidaceae</taxon>
        <taxon>Nocardioides</taxon>
    </lineage>
</organism>
<dbReference type="Proteomes" id="UP001499882">
    <property type="component" value="Unassembled WGS sequence"/>
</dbReference>